<dbReference type="PRINTS" id="PR00081">
    <property type="entry name" value="GDHRDH"/>
</dbReference>
<dbReference type="OrthoDB" id="9808187at2"/>
<dbReference type="Proteomes" id="UP000321685">
    <property type="component" value="Unassembled WGS sequence"/>
</dbReference>
<dbReference type="SUPFAM" id="SSF51735">
    <property type="entry name" value="NAD(P)-binding Rossmann-fold domains"/>
    <property type="match status" value="1"/>
</dbReference>
<dbReference type="PANTHER" id="PTHR45024">
    <property type="entry name" value="DEHYDROGENASES, SHORT CHAIN"/>
    <property type="match status" value="1"/>
</dbReference>
<name>A0A511DCU4_9PSEU</name>
<organism evidence="4 5">
    <name type="scientific">Pseudonocardia sulfidoxydans NBRC 16205</name>
    <dbReference type="NCBI Taxonomy" id="1223511"/>
    <lineage>
        <taxon>Bacteria</taxon>
        <taxon>Bacillati</taxon>
        <taxon>Actinomycetota</taxon>
        <taxon>Actinomycetes</taxon>
        <taxon>Pseudonocardiales</taxon>
        <taxon>Pseudonocardiaceae</taxon>
        <taxon>Pseudonocardia</taxon>
    </lineage>
</organism>
<keyword evidence="5" id="KW-1185">Reference proteome</keyword>
<dbReference type="InterPro" id="IPR051687">
    <property type="entry name" value="Peroxisomal_Beta-Oxidation"/>
</dbReference>
<dbReference type="InterPro" id="IPR002347">
    <property type="entry name" value="SDR_fam"/>
</dbReference>
<sequence length="312" mass="31827">MRFDGRVAVVTGAGRGLGRSYALALASRGARVVVNDLGGSLFGEGADATPAATVAEEIRSAGGEAIADDSDVASEEGAASVVGAAVEAWGRVDVVVNNAGILVPGALPGLRPADLRRHLDVHVVGSFAVTRAAWPHLVAQQYGRVVLTTSVGMFGGGHLVSYATAKGACVSLGRSLADAGRDHGILVNMMAPAADTRMVTDPEFRAQSGLPPLAADHAPDPTRGPGQAAPMLLLLAHESCPCTGEVLSAGLGRFARVMWAETSGIVADGLGPEDLLARWDAIVDDSSYVVPASTSDAVRAREARIAGARGRP</sequence>
<comment type="caution">
    <text evidence="4">The sequence shown here is derived from an EMBL/GenBank/DDBJ whole genome shotgun (WGS) entry which is preliminary data.</text>
</comment>
<dbReference type="EMBL" id="BJVJ01000008">
    <property type="protein sequence ID" value="GEL22377.1"/>
    <property type="molecule type" value="Genomic_DNA"/>
</dbReference>
<protein>
    <submittedName>
        <fullName evidence="4">Short-chain dehydrogenase</fullName>
    </submittedName>
</protein>
<comment type="similarity">
    <text evidence="1 3">Belongs to the short-chain dehydrogenases/reductases (SDR) family.</text>
</comment>
<dbReference type="PANTHER" id="PTHR45024:SF2">
    <property type="entry name" value="SCP2 DOMAIN-CONTAINING PROTEIN"/>
    <property type="match status" value="1"/>
</dbReference>
<reference evidence="4 5" key="1">
    <citation type="submission" date="2019-07" db="EMBL/GenBank/DDBJ databases">
        <title>Whole genome shotgun sequence of Pseudonocardia sulfidoxydans NBRC 16205.</title>
        <authorList>
            <person name="Hosoyama A."/>
            <person name="Uohara A."/>
            <person name="Ohji S."/>
            <person name="Ichikawa N."/>
        </authorList>
    </citation>
    <scope>NUCLEOTIDE SEQUENCE [LARGE SCALE GENOMIC DNA]</scope>
    <source>
        <strain evidence="4 5">NBRC 16205</strain>
    </source>
</reference>
<evidence type="ECO:0000313" key="5">
    <source>
        <dbReference type="Proteomes" id="UP000321685"/>
    </source>
</evidence>
<dbReference type="Gene3D" id="3.40.50.720">
    <property type="entry name" value="NAD(P)-binding Rossmann-like Domain"/>
    <property type="match status" value="1"/>
</dbReference>
<gene>
    <name evidence="4" type="ORF">PSU4_13310</name>
</gene>
<evidence type="ECO:0000256" key="1">
    <source>
        <dbReference type="ARBA" id="ARBA00006484"/>
    </source>
</evidence>
<dbReference type="InterPro" id="IPR036291">
    <property type="entry name" value="NAD(P)-bd_dom_sf"/>
</dbReference>
<evidence type="ECO:0000256" key="3">
    <source>
        <dbReference type="RuleBase" id="RU000363"/>
    </source>
</evidence>
<accession>A0A511DCU4</accession>
<keyword evidence="2" id="KW-0560">Oxidoreductase</keyword>
<dbReference type="Pfam" id="PF00106">
    <property type="entry name" value="adh_short"/>
    <property type="match status" value="1"/>
</dbReference>
<proteinExistence type="inferred from homology"/>
<dbReference type="PRINTS" id="PR00080">
    <property type="entry name" value="SDRFAMILY"/>
</dbReference>
<dbReference type="AlphaFoldDB" id="A0A511DCU4"/>
<evidence type="ECO:0000256" key="2">
    <source>
        <dbReference type="ARBA" id="ARBA00023002"/>
    </source>
</evidence>
<dbReference type="GO" id="GO:0016491">
    <property type="term" value="F:oxidoreductase activity"/>
    <property type="evidence" value="ECO:0007669"/>
    <property type="project" value="UniProtKB-KW"/>
</dbReference>
<evidence type="ECO:0000313" key="4">
    <source>
        <dbReference type="EMBL" id="GEL22377.1"/>
    </source>
</evidence>